<organism evidence="2 3">
    <name type="scientific">Mytilus coruscus</name>
    <name type="common">Sea mussel</name>
    <dbReference type="NCBI Taxonomy" id="42192"/>
    <lineage>
        <taxon>Eukaryota</taxon>
        <taxon>Metazoa</taxon>
        <taxon>Spiralia</taxon>
        <taxon>Lophotrochozoa</taxon>
        <taxon>Mollusca</taxon>
        <taxon>Bivalvia</taxon>
        <taxon>Autobranchia</taxon>
        <taxon>Pteriomorphia</taxon>
        <taxon>Mytilida</taxon>
        <taxon>Mytiloidea</taxon>
        <taxon>Mytilidae</taxon>
        <taxon>Mytilinae</taxon>
        <taxon>Mytilus</taxon>
    </lineage>
</organism>
<gene>
    <name evidence="2" type="ORF">MCOR_733</name>
</gene>
<feature type="transmembrane region" description="Helical" evidence="1">
    <location>
        <begin position="119"/>
        <end position="139"/>
    </location>
</feature>
<evidence type="ECO:0000313" key="3">
    <source>
        <dbReference type="Proteomes" id="UP000507470"/>
    </source>
</evidence>
<evidence type="ECO:0000313" key="2">
    <source>
        <dbReference type="EMBL" id="CAC5356723.1"/>
    </source>
</evidence>
<dbReference type="AlphaFoldDB" id="A0A6J7ZVI9"/>
<evidence type="ECO:0000256" key="1">
    <source>
        <dbReference type="SAM" id="Phobius"/>
    </source>
</evidence>
<name>A0A6J7ZVI9_MYTCO</name>
<proteinExistence type="predicted"/>
<dbReference type="EMBL" id="CACVKT020000172">
    <property type="protein sequence ID" value="CAC5356723.1"/>
    <property type="molecule type" value="Genomic_DNA"/>
</dbReference>
<reference evidence="2 3" key="1">
    <citation type="submission" date="2020-06" db="EMBL/GenBank/DDBJ databases">
        <authorList>
            <person name="Li R."/>
            <person name="Bekaert M."/>
        </authorList>
    </citation>
    <scope>NUCLEOTIDE SEQUENCE [LARGE SCALE GENOMIC DNA]</scope>
    <source>
        <strain evidence="3">wild</strain>
    </source>
</reference>
<keyword evidence="1" id="KW-1133">Transmembrane helix</keyword>
<accession>A0A6J7ZVI9</accession>
<keyword evidence="1" id="KW-0812">Transmembrane</keyword>
<keyword evidence="3" id="KW-1185">Reference proteome</keyword>
<protein>
    <submittedName>
        <fullName evidence="2">Uncharacterized protein</fullName>
    </submittedName>
</protein>
<keyword evidence="1" id="KW-0472">Membrane</keyword>
<sequence>MSTRIDNRQQDANYEVEFIQVVSASEVFNKLLKEHQDVLTNEKRLTLQRLIVEIYEILNGKSNVRMNIQIQSNNILSHFQIGYWPWRSLLVLNIITMKFHREKDIFDRIRDFLWGNKTYILECVCAVFVMIVTMFTGYATEDIVRLVLAVTGIDIKPNGVISALSNNTK</sequence>
<dbReference type="Proteomes" id="UP000507470">
    <property type="component" value="Unassembled WGS sequence"/>
</dbReference>